<keyword evidence="3" id="KW-0539">Nucleus</keyword>
<dbReference type="PANTHER" id="PTHR15245:SF20">
    <property type="entry name" value="SYMPLEKIN"/>
    <property type="match status" value="1"/>
</dbReference>
<organism evidence="7 8">
    <name type="scientific">Rotaria magnacalcarata</name>
    <dbReference type="NCBI Taxonomy" id="392030"/>
    <lineage>
        <taxon>Eukaryota</taxon>
        <taxon>Metazoa</taxon>
        <taxon>Spiralia</taxon>
        <taxon>Gnathifera</taxon>
        <taxon>Rotifera</taxon>
        <taxon>Eurotatoria</taxon>
        <taxon>Bdelloidea</taxon>
        <taxon>Philodinida</taxon>
        <taxon>Philodinidae</taxon>
        <taxon>Rotaria</taxon>
    </lineage>
</organism>
<dbReference type="SUPFAM" id="SSF48371">
    <property type="entry name" value="ARM repeat"/>
    <property type="match status" value="1"/>
</dbReference>
<evidence type="ECO:0000256" key="2">
    <source>
        <dbReference type="ARBA" id="ARBA00022664"/>
    </source>
</evidence>
<feature type="region of interest" description="Disordered" evidence="4">
    <location>
        <begin position="498"/>
        <end position="517"/>
    </location>
</feature>
<dbReference type="GO" id="GO:0006397">
    <property type="term" value="P:mRNA processing"/>
    <property type="evidence" value="ECO:0007669"/>
    <property type="project" value="UniProtKB-KW"/>
</dbReference>
<dbReference type="Pfam" id="PF12295">
    <property type="entry name" value="Symplekin_C"/>
    <property type="match status" value="1"/>
</dbReference>
<sequence length="983" mass="110348">MSENIQETIVELINQASLYGKDSVRVQHLRHVQELILRKDPSLLDNFLEEVLGFQTDKSPEVRKTIISFIEEACQHDPEVIVKVIDSLRLLLYDDNVLVQKRLIVSMITIYRLTLKWLSKSRLVDENVRSMWESMVNMKIHIIAMLDSDNDGLRTVAIKFIEMLALVLSRRTSDSIIPTSNEQDFSLNLLQDDHRILRRNKLEQEGKDVMEKLLEFTLSQHLSSVNLIAAMGAIANIARQRPDYMSRVVQTFEALQVNLPPTLVDSQVSSVRKIIKLKLLSLLKHPASFDFQPQITTLLTDLGATQAEVLKHLPKVPAESKRKITLSNSEINTKKPKMTIDDTSIFDKDDSNSSISGKGISTSGTHGSTMSSTSTSPSSPYPQHQTAIDITAADLVGKLSIGNVVDLVLVSMFLLPEKMPASFQATYTPIAAAGTPAQIEHLARLLGAQLTAAGYGKGYELMKSQQQAKPKIDDDIDEGKPIASIAGIGRDDLFPSSSADVEGKPMLPSTSGNELSDMPSTSAGITTMSTIPSVQQKKMKPFKLADAIKPIEYDEMQRMSTDSFYRILHAEDVCETAGVGHVRKKTMTSLVCLSERSFRDIYEDYIFADVRKRHDLAFAWLYQEFVYANGYLSILDPNKRKDFTKYDDTLCRLLEYLQEKPDQRDGLATIYTAVNGDIKRVILRVLENPVRDMGMGSAEILKLVENCPKGAETLITRIIHILTEKAPPSRELVEKVRDLYHKRVSDVRFLIPVLTGLDKREIISVLPKLIKLSPPVVKEVFNRLLGLNSSPETSHASPILSSELLIALHQIPSEECELKTTMNATTLCLNERSIYTHDVLAIVIQQLVDISPIPVLFMRTVLQALSFYPKMVGFVMNILQRLITKQAWKQARIWEGFIKCCQKTRPHSFPLLLQLPPPQLKHVFQTAPELREGLMRHLHSMSIGQRSLIPSSILTVIEDNSENVAPEIRIQTVPIPSLTSHEQ</sequence>
<dbReference type="GO" id="GO:0005847">
    <property type="term" value="C:mRNA cleavage and polyadenylation specificity factor complex"/>
    <property type="evidence" value="ECO:0007669"/>
    <property type="project" value="TreeGrafter"/>
</dbReference>
<evidence type="ECO:0000256" key="3">
    <source>
        <dbReference type="ARBA" id="ARBA00023242"/>
    </source>
</evidence>
<evidence type="ECO:0000259" key="6">
    <source>
        <dbReference type="Pfam" id="PF12295"/>
    </source>
</evidence>
<protein>
    <recommendedName>
        <fullName evidence="9">Symplekin</fullName>
    </recommendedName>
</protein>
<dbReference type="Gene3D" id="1.25.10.10">
    <property type="entry name" value="Leucine-rich Repeat Variant"/>
    <property type="match status" value="1"/>
</dbReference>
<evidence type="ECO:0000259" key="5">
    <source>
        <dbReference type="Pfam" id="PF11935"/>
    </source>
</evidence>
<dbReference type="Proteomes" id="UP000681967">
    <property type="component" value="Unassembled WGS sequence"/>
</dbReference>
<dbReference type="InterPro" id="IPR016024">
    <property type="entry name" value="ARM-type_fold"/>
</dbReference>
<comment type="subcellular location">
    <subcellularLocation>
        <location evidence="1">Nucleus</location>
    </subcellularLocation>
</comment>
<feature type="domain" description="Symplekin C-terminal" evidence="6">
    <location>
        <begin position="746"/>
        <end position="925"/>
    </location>
</feature>
<feature type="domain" description="Symplekin/Pta1 N-terminal" evidence="5">
    <location>
        <begin position="97"/>
        <end position="323"/>
    </location>
</feature>
<gene>
    <name evidence="7" type="ORF">BYL167_LOCUS9502</name>
</gene>
<evidence type="ECO:0000256" key="4">
    <source>
        <dbReference type="SAM" id="MobiDB-lite"/>
    </source>
</evidence>
<dbReference type="InterPro" id="IPR021850">
    <property type="entry name" value="Symplekin/Pta1"/>
</dbReference>
<evidence type="ECO:0000313" key="7">
    <source>
        <dbReference type="EMBL" id="CAF3921126.1"/>
    </source>
</evidence>
<accession>A0A8S2LV65</accession>
<dbReference type="AlphaFoldDB" id="A0A8S2LV65"/>
<evidence type="ECO:0008006" key="9">
    <source>
        <dbReference type="Google" id="ProtNLM"/>
    </source>
</evidence>
<feature type="compositionally biased region" description="Low complexity" evidence="4">
    <location>
        <begin position="352"/>
        <end position="378"/>
    </location>
</feature>
<dbReference type="EMBL" id="CAJOBH010002741">
    <property type="protein sequence ID" value="CAF3921126.1"/>
    <property type="molecule type" value="Genomic_DNA"/>
</dbReference>
<evidence type="ECO:0000313" key="8">
    <source>
        <dbReference type="Proteomes" id="UP000681967"/>
    </source>
</evidence>
<dbReference type="InterPro" id="IPR022075">
    <property type="entry name" value="Symplekin_C"/>
</dbReference>
<evidence type="ECO:0000256" key="1">
    <source>
        <dbReference type="ARBA" id="ARBA00004123"/>
    </source>
</evidence>
<name>A0A8S2LV65_9BILA</name>
<feature type="region of interest" description="Disordered" evidence="4">
    <location>
        <begin position="351"/>
        <end position="383"/>
    </location>
</feature>
<keyword evidence="2" id="KW-0507">mRNA processing</keyword>
<proteinExistence type="predicted"/>
<feature type="compositionally biased region" description="Polar residues" evidence="4">
    <location>
        <begin position="508"/>
        <end position="517"/>
    </location>
</feature>
<dbReference type="Pfam" id="PF11935">
    <property type="entry name" value="SYMPK_PTA1_N"/>
    <property type="match status" value="1"/>
</dbReference>
<comment type="caution">
    <text evidence="7">The sequence shown here is derived from an EMBL/GenBank/DDBJ whole genome shotgun (WGS) entry which is preliminary data.</text>
</comment>
<reference evidence="7" key="1">
    <citation type="submission" date="2021-02" db="EMBL/GenBank/DDBJ databases">
        <authorList>
            <person name="Nowell W R."/>
        </authorList>
    </citation>
    <scope>NUCLEOTIDE SEQUENCE</scope>
</reference>
<dbReference type="PANTHER" id="PTHR15245">
    <property type="entry name" value="SYMPLEKIN-RELATED"/>
    <property type="match status" value="1"/>
</dbReference>
<dbReference type="InterPro" id="IPR011989">
    <property type="entry name" value="ARM-like"/>
</dbReference>
<dbReference type="InterPro" id="IPR032460">
    <property type="entry name" value="Symplekin/Pta1_N"/>
</dbReference>